<keyword evidence="9" id="KW-1185">Reference proteome</keyword>
<dbReference type="OrthoDB" id="1227494at2759"/>
<comment type="function">
    <text evidence="1">Plays an important role in the elongation step of protein synthesis.</text>
</comment>
<keyword evidence="4" id="KW-0689">Ribosomal protein</keyword>
<dbReference type="HAMAP" id="MF_01478">
    <property type="entry name" value="Ribosomal_L12_arch"/>
    <property type="match status" value="1"/>
</dbReference>
<name>A0A8B8IJC2_VANTA</name>
<organism evidence="9 10">
    <name type="scientific">Vanessa tameamea</name>
    <name type="common">Kamehameha butterfly</name>
    <dbReference type="NCBI Taxonomy" id="334116"/>
    <lineage>
        <taxon>Eukaryota</taxon>
        <taxon>Metazoa</taxon>
        <taxon>Ecdysozoa</taxon>
        <taxon>Arthropoda</taxon>
        <taxon>Hexapoda</taxon>
        <taxon>Insecta</taxon>
        <taxon>Pterygota</taxon>
        <taxon>Neoptera</taxon>
        <taxon>Endopterygota</taxon>
        <taxon>Lepidoptera</taxon>
        <taxon>Glossata</taxon>
        <taxon>Ditrysia</taxon>
        <taxon>Papilionoidea</taxon>
        <taxon>Nymphalidae</taxon>
        <taxon>Nymphalinae</taxon>
        <taxon>Vanessa</taxon>
    </lineage>
</organism>
<dbReference type="InterPro" id="IPR038716">
    <property type="entry name" value="P1/P2_N_sf"/>
</dbReference>
<dbReference type="GeneID" id="113401464"/>
<gene>
    <name evidence="10" type="primary">LOC113401464</name>
</gene>
<reference evidence="10" key="1">
    <citation type="submission" date="2025-08" db="UniProtKB">
        <authorList>
            <consortium name="RefSeq"/>
        </authorList>
    </citation>
    <scope>IDENTIFICATION</scope>
    <source>
        <tissue evidence="10">Whole body</tissue>
    </source>
</reference>
<feature type="compositionally biased region" description="Low complexity" evidence="8">
    <location>
        <begin position="67"/>
        <end position="83"/>
    </location>
</feature>
<evidence type="ECO:0000313" key="9">
    <source>
        <dbReference type="Proteomes" id="UP001652626"/>
    </source>
</evidence>
<dbReference type="GO" id="GO:0002182">
    <property type="term" value="P:cytoplasmic translational elongation"/>
    <property type="evidence" value="ECO:0007669"/>
    <property type="project" value="InterPro"/>
</dbReference>
<dbReference type="CTD" id="6181"/>
<evidence type="ECO:0000256" key="2">
    <source>
        <dbReference type="ARBA" id="ARBA00005436"/>
    </source>
</evidence>
<dbReference type="PANTHER" id="PTHR21141:SF5">
    <property type="entry name" value="LARGE RIBOSOMAL SUBUNIT PROTEIN P2"/>
    <property type="match status" value="1"/>
</dbReference>
<dbReference type="InterPro" id="IPR044076">
    <property type="entry name" value="Ribosomal_P2"/>
</dbReference>
<dbReference type="CDD" id="cd05833">
    <property type="entry name" value="Ribosomal_P2"/>
    <property type="match status" value="1"/>
</dbReference>
<dbReference type="AlphaFoldDB" id="A0A8B8IJC2"/>
<dbReference type="GO" id="GO:0022625">
    <property type="term" value="C:cytosolic large ribosomal subunit"/>
    <property type="evidence" value="ECO:0007669"/>
    <property type="project" value="InterPro"/>
</dbReference>
<evidence type="ECO:0000313" key="10">
    <source>
        <dbReference type="RefSeq" id="XP_026497188.1"/>
    </source>
</evidence>
<proteinExistence type="inferred from homology"/>
<dbReference type="FunFam" id="1.10.10.1410:FF:000002">
    <property type="entry name" value="60S acidic ribosomal protein P2"/>
    <property type="match status" value="1"/>
</dbReference>
<evidence type="ECO:0000256" key="4">
    <source>
        <dbReference type="ARBA" id="ARBA00022980"/>
    </source>
</evidence>
<evidence type="ECO:0000256" key="3">
    <source>
        <dbReference type="ARBA" id="ARBA00022553"/>
    </source>
</evidence>
<dbReference type="Pfam" id="PF00428">
    <property type="entry name" value="Ribosomal_60s"/>
    <property type="match status" value="1"/>
</dbReference>
<dbReference type="PANTHER" id="PTHR21141">
    <property type="entry name" value="60S ACIDIC RIBOSOMAL PROTEIN FAMILY MEMBER"/>
    <property type="match status" value="1"/>
</dbReference>
<keyword evidence="3" id="KW-0597">Phosphoprotein</keyword>
<dbReference type="PRINTS" id="PR00456">
    <property type="entry name" value="RIBOSOMALP2"/>
</dbReference>
<accession>A0A8B8IJC2</accession>
<feature type="compositionally biased region" description="Basic and acidic residues" evidence="8">
    <location>
        <begin position="84"/>
        <end position="97"/>
    </location>
</feature>
<dbReference type="RefSeq" id="XP_026497188.1">
    <property type="nucleotide sequence ID" value="XM_026641403.2"/>
</dbReference>
<evidence type="ECO:0000256" key="5">
    <source>
        <dbReference type="ARBA" id="ARBA00023274"/>
    </source>
</evidence>
<evidence type="ECO:0000256" key="8">
    <source>
        <dbReference type="SAM" id="MobiDB-lite"/>
    </source>
</evidence>
<dbReference type="Proteomes" id="UP001652626">
    <property type="component" value="Chromosome 21"/>
</dbReference>
<evidence type="ECO:0000256" key="6">
    <source>
        <dbReference type="ARBA" id="ARBA00035301"/>
    </source>
</evidence>
<evidence type="ECO:0000256" key="1">
    <source>
        <dbReference type="ARBA" id="ARBA00003362"/>
    </source>
</evidence>
<keyword evidence="5" id="KW-0687">Ribonucleoprotein</keyword>
<evidence type="ECO:0000256" key="7">
    <source>
        <dbReference type="ARBA" id="ARBA00035443"/>
    </source>
</evidence>
<dbReference type="InterPro" id="IPR027534">
    <property type="entry name" value="Ribosomal_P1/P2"/>
</dbReference>
<protein>
    <recommendedName>
        <fullName evidence="6">Large ribosomal subunit protein P2</fullName>
    </recommendedName>
    <alternativeName>
        <fullName evidence="7">60S acidic ribosomal protein P2</fullName>
    </alternativeName>
</protein>
<dbReference type="Gene3D" id="1.10.10.1410">
    <property type="match status" value="1"/>
</dbReference>
<sequence>MRYVAAYLLAVLGGKAAPAAADLEKILSSVGIEADSDKLKKVIDELNGKTVEDLIAQGREKLSSMPAGGAAPAAAAAAPAAAAAEEKKEEKETKKEESESEDEDMGFGLFD</sequence>
<dbReference type="OMA" id="MKVIASY"/>
<feature type="region of interest" description="Disordered" evidence="8">
    <location>
        <begin position="63"/>
        <end position="111"/>
    </location>
</feature>
<dbReference type="GO" id="GO:0003735">
    <property type="term" value="F:structural constituent of ribosome"/>
    <property type="evidence" value="ECO:0007669"/>
    <property type="project" value="InterPro"/>
</dbReference>
<dbReference type="InterPro" id="IPR001859">
    <property type="entry name" value="Ribosomal_P1/P2_euk"/>
</dbReference>
<comment type="similarity">
    <text evidence="2">Belongs to the eukaryotic ribosomal protein P1/P2 family.</text>
</comment>